<sequence>MLVNRKYTSDETSSQINVYPILQHCSLIAVNKFGNAFLELSQCEHTKKPHSLPCVYPCYDPRIRMLFDQL</sequence>
<accession>A0A179BNU8</accession>
<evidence type="ECO:0000313" key="2">
    <source>
        <dbReference type="Proteomes" id="UP000078302"/>
    </source>
</evidence>
<reference evidence="1 2" key="1">
    <citation type="submission" date="2016-04" db="EMBL/GenBank/DDBJ databases">
        <title>Acidithiobacillus ferrooxidans genome sequencing and assembly.</title>
        <authorList>
            <person name="Zhou Z."/>
        </authorList>
    </citation>
    <scope>NUCLEOTIDE SEQUENCE [LARGE SCALE GENOMIC DNA]</scope>
    <source>
        <strain evidence="1 2">BY0502</strain>
    </source>
</reference>
<gene>
    <name evidence="1" type="ORF">A4H96_00470</name>
</gene>
<name>A0A179BNU8_ACIFR</name>
<proteinExistence type="predicted"/>
<dbReference type="EMBL" id="LVXZ01000009">
    <property type="protein sequence ID" value="OAP93426.1"/>
    <property type="molecule type" value="Genomic_DNA"/>
</dbReference>
<keyword evidence="2" id="KW-1185">Reference proteome</keyword>
<organism evidence="1 2">
    <name type="scientific">Acidithiobacillus ferrooxidans</name>
    <name type="common">Thiobacillus ferrooxidans</name>
    <dbReference type="NCBI Taxonomy" id="920"/>
    <lineage>
        <taxon>Bacteria</taxon>
        <taxon>Pseudomonadati</taxon>
        <taxon>Pseudomonadota</taxon>
        <taxon>Acidithiobacillia</taxon>
        <taxon>Acidithiobacillales</taxon>
        <taxon>Acidithiobacillaceae</taxon>
        <taxon>Acidithiobacillus</taxon>
    </lineage>
</organism>
<dbReference type="AlphaFoldDB" id="A0A179BNU8"/>
<dbReference type="Proteomes" id="UP000078302">
    <property type="component" value="Unassembled WGS sequence"/>
</dbReference>
<comment type="caution">
    <text evidence="1">The sequence shown here is derived from an EMBL/GenBank/DDBJ whole genome shotgun (WGS) entry which is preliminary data.</text>
</comment>
<protein>
    <submittedName>
        <fullName evidence="1">Uncharacterized protein</fullName>
    </submittedName>
</protein>
<evidence type="ECO:0000313" key="1">
    <source>
        <dbReference type="EMBL" id="OAP93426.1"/>
    </source>
</evidence>